<proteinExistence type="predicted"/>
<evidence type="ECO:0000256" key="1">
    <source>
        <dbReference type="SAM" id="MobiDB-lite"/>
    </source>
</evidence>
<feature type="transmembrane region" description="Helical" evidence="2">
    <location>
        <begin position="12"/>
        <end position="31"/>
    </location>
</feature>
<dbReference type="EMBL" id="GG749412">
    <property type="protein sequence ID" value="EGE78990.2"/>
    <property type="molecule type" value="Genomic_DNA"/>
</dbReference>
<feature type="region of interest" description="Disordered" evidence="1">
    <location>
        <begin position="79"/>
        <end position="106"/>
    </location>
</feature>
<evidence type="ECO:0008006" key="4">
    <source>
        <dbReference type="Google" id="ProtNLM"/>
    </source>
</evidence>
<dbReference type="InterPro" id="IPR001005">
    <property type="entry name" value="SANT/Myb"/>
</dbReference>
<gene>
    <name evidence="3" type="ORF">BDDG_01927</name>
</gene>
<dbReference type="AlphaFoldDB" id="F2T6X7"/>
<evidence type="ECO:0000256" key="2">
    <source>
        <dbReference type="SAM" id="Phobius"/>
    </source>
</evidence>
<accession>F2T6X7</accession>
<organism evidence="3">
    <name type="scientific">Ajellomyces dermatitidis (strain ATCC 18188 / CBS 674.68)</name>
    <name type="common">Blastomyces dermatitidis</name>
    <dbReference type="NCBI Taxonomy" id="653446"/>
    <lineage>
        <taxon>Eukaryota</taxon>
        <taxon>Fungi</taxon>
        <taxon>Dikarya</taxon>
        <taxon>Ascomycota</taxon>
        <taxon>Pezizomycotina</taxon>
        <taxon>Eurotiomycetes</taxon>
        <taxon>Eurotiomycetidae</taxon>
        <taxon>Onygenales</taxon>
        <taxon>Ajellomycetaceae</taxon>
        <taxon>Blastomyces</taxon>
    </lineage>
</organism>
<sequence length="106" mass="12250">MSSPGEKNPLFFRVAMAWSCLIYPLFFRATVAYRDKLLRWLPEDDARLLSMMEECRPWPKIESCFPERTESALRQRVSTLRKHERGMRTAERAGVTAASANPEGKT</sequence>
<keyword evidence="2" id="KW-1133">Transmembrane helix</keyword>
<protein>
    <recommendedName>
        <fullName evidence="4">Myb-like domain-containing protein</fullName>
    </recommendedName>
</protein>
<dbReference type="OrthoDB" id="4188068at2759"/>
<reference evidence="3" key="1">
    <citation type="submission" date="2010-03" db="EMBL/GenBank/DDBJ databases">
        <title>Annotation of Blastomyces dermatitidis strain ATCC 18188.</title>
        <authorList>
            <consortium name="The Broad Institute Genome Sequencing Platform"/>
            <consortium name="Broad Institute Genome Sequencing Center for Infectious Disease."/>
            <person name="Cuomo C."/>
            <person name="Klein B."/>
            <person name="Sullivan T."/>
            <person name="Heitman J."/>
            <person name="Young S."/>
            <person name="Zeng Q."/>
            <person name="Gargeya S."/>
            <person name="Alvarado L."/>
            <person name="Berlin A.M."/>
            <person name="Chapman S.B."/>
            <person name="Chen Z."/>
            <person name="Freedman E."/>
            <person name="Gellesch M."/>
            <person name="Goldberg J."/>
            <person name="Griggs A."/>
            <person name="Gujja S."/>
            <person name="Heilman E."/>
            <person name="Heiman D."/>
            <person name="Howarth C."/>
            <person name="Mehta T."/>
            <person name="Neiman D."/>
            <person name="Pearson M."/>
            <person name="Roberts A."/>
            <person name="Saif S."/>
            <person name="Shea T."/>
            <person name="Shenoy N."/>
            <person name="Sisk P."/>
            <person name="Stolte C."/>
            <person name="Sykes S."/>
            <person name="White J."/>
            <person name="Yandava C."/>
            <person name="Haas B."/>
            <person name="Nusbaum C."/>
            <person name="Birren B."/>
        </authorList>
    </citation>
    <scope>NUCLEOTIDE SEQUENCE [LARGE SCALE GENOMIC DNA]</scope>
    <source>
        <strain evidence="3">ATCC 18188</strain>
    </source>
</reference>
<keyword evidence="2" id="KW-0472">Membrane</keyword>
<evidence type="ECO:0000313" key="3">
    <source>
        <dbReference type="EMBL" id="EGE78990.2"/>
    </source>
</evidence>
<dbReference type="SUPFAM" id="SSF46689">
    <property type="entry name" value="Homeodomain-like"/>
    <property type="match status" value="1"/>
</dbReference>
<dbReference type="HOGENOM" id="CLU_1224471_0_0_1"/>
<dbReference type="Proteomes" id="UP000007802">
    <property type="component" value="Unassembled WGS sequence"/>
</dbReference>
<name>F2T6X7_AJEDA</name>
<dbReference type="Gene3D" id="1.10.10.60">
    <property type="entry name" value="Homeodomain-like"/>
    <property type="match status" value="1"/>
</dbReference>
<dbReference type="CDD" id="cd00167">
    <property type="entry name" value="SANT"/>
    <property type="match status" value="1"/>
</dbReference>
<keyword evidence="2" id="KW-0812">Transmembrane</keyword>
<dbReference type="InterPro" id="IPR009057">
    <property type="entry name" value="Homeodomain-like_sf"/>
</dbReference>